<dbReference type="AlphaFoldDB" id="A0A8J7QCS6"/>
<dbReference type="NCBIfam" id="TIGR02069">
    <property type="entry name" value="cyanophycinase"/>
    <property type="match status" value="1"/>
</dbReference>
<evidence type="ECO:0000256" key="8">
    <source>
        <dbReference type="ARBA" id="ARBA00022825"/>
    </source>
</evidence>
<dbReference type="PIRSF" id="PIRSF032067">
    <property type="entry name" value="Cyanophycinase"/>
    <property type="match status" value="1"/>
</dbReference>
<evidence type="ECO:0000256" key="4">
    <source>
        <dbReference type="ARBA" id="ARBA00013115"/>
    </source>
</evidence>
<evidence type="ECO:0000256" key="1">
    <source>
        <dbReference type="ARBA" id="ARBA00001092"/>
    </source>
</evidence>
<dbReference type="GO" id="GO:0008236">
    <property type="term" value="F:serine-type peptidase activity"/>
    <property type="evidence" value="ECO:0007669"/>
    <property type="project" value="UniProtKB-KW"/>
</dbReference>
<keyword evidence="10" id="KW-0732">Signal</keyword>
<dbReference type="GO" id="GO:0008241">
    <property type="term" value="F:peptidyl-dipeptidase activity"/>
    <property type="evidence" value="ECO:0007669"/>
    <property type="project" value="UniProtKB-EC"/>
</dbReference>
<evidence type="ECO:0000256" key="2">
    <source>
        <dbReference type="ARBA" id="ARBA00002039"/>
    </source>
</evidence>
<dbReference type="GO" id="GO:0006508">
    <property type="term" value="P:proteolysis"/>
    <property type="evidence" value="ECO:0007669"/>
    <property type="project" value="UniProtKB-KW"/>
</dbReference>
<dbReference type="InterPro" id="IPR011811">
    <property type="entry name" value="Peptidase_S51_cyanophycinase"/>
</dbReference>
<evidence type="ECO:0000256" key="6">
    <source>
        <dbReference type="ARBA" id="ARBA00022670"/>
    </source>
</evidence>
<dbReference type="Gene3D" id="3.40.50.880">
    <property type="match status" value="1"/>
</dbReference>
<dbReference type="PANTHER" id="PTHR36175:SF1">
    <property type="entry name" value="CYANOPHYCINASE"/>
    <property type="match status" value="1"/>
</dbReference>
<dbReference type="EC" id="3.4.15.6" evidence="4"/>
<dbReference type="SUPFAM" id="SSF52317">
    <property type="entry name" value="Class I glutamine amidotransferase-like"/>
    <property type="match status" value="1"/>
</dbReference>
<keyword evidence="12" id="KW-1185">Reference proteome</keyword>
<proteinExistence type="inferred from homology"/>
<dbReference type="EMBL" id="JAFREP010000058">
    <property type="protein sequence ID" value="MBO1323341.1"/>
    <property type="molecule type" value="Genomic_DNA"/>
</dbReference>
<dbReference type="InterPro" id="IPR005320">
    <property type="entry name" value="Peptidase_S51"/>
</dbReference>
<keyword evidence="8" id="KW-0720">Serine protease</keyword>
<accession>A0A8J7QCS6</accession>
<organism evidence="11 12">
    <name type="scientific">Acanthopleuribacter pedis</name>
    <dbReference type="NCBI Taxonomy" id="442870"/>
    <lineage>
        <taxon>Bacteria</taxon>
        <taxon>Pseudomonadati</taxon>
        <taxon>Acidobacteriota</taxon>
        <taxon>Holophagae</taxon>
        <taxon>Acanthopleuribacterales</taxon>
        <taxon>Acanthopleuribacteraceae</taxon>
        <taxon>Acanthopleuribacter</taxon>
    </lineage>
</organism>
<gene>
    <name evidence="11" type="ORF">J3U88_33050</name>
</gene>
<feature type="active site" description="Charge relay system" evidence="9">
    <location>
        <position position="218"/>
    </location>
</feature>
<comment type="catalytic activity">
    <reaction evidence="1">
        <text>[L-4-(L-arginin-2-N-yl)aspartate](n) + H2O = [L-4-(L-arginin-2-N-yl)aspartate](n-1) + L-4-(L-arginin-2-N-yl)aspartate</text>
        <dbReference type="Rhea" id="RHEA:12845"/>
        <dbReference type="Rhea" id="RHEA-COMP:13728"/>
        <dbReference type="Rhea" id="RHEA-COMP:13734"/>
        <dbReference type="ChEBI" id="CHEBI:15377"/>
        <dbReference type="ChEBI" id="CHEBI:137986"/>
        <dbReference type="ChEBI" id="CHEBI:137991"/>
        <dbReference type="EC" id="3.4.15.6"/>
    </reaction>
</comment>
<feature type="signal peptide" evidence="10">
    <location>
        <begin position="1"/>
        <end position="22"/>
    </location>
</feature>
<evidence type="ECO:0000313" key="11">
    <source>
        <dbReference type="EMBL" id="MBO1323341.1"/>
    </source>
</evidence>
<evidence type="ECO:0000256" key="5">
    <source>
        <dbReference type="ARBA" id="ARBA00015719"/>
    </source>
</evidence>
<comment type="function">
    <text evidence="2">Exopeptidase that catalyzes the hydrolytic cleavage of multi-L-arginyl-poly-L-aspartic acid (cyanophycin; a water-insoluble reserve polymer) into aspartate-arginine dipeptides.</text>
</comment>
<dbReference type="PANTHER" id="PTHR36175">
    <property type="entry name" value="CYANOPHYCINASE"/>
    <property type="match status" value="1"/>
</dbReference>
<evidence type="ECO:0000256" key="9">
    <source>
        <dbReference type="PIRSR" id="PIRSR032067-1"/>
    </source>
</evidence>
<name>A0A8J7QCS6_9BACT</name>
<evidence type="ECO:0000313" key="12">
    <source>
        <dbReference type="Proteomes" id="UP000664417"/>
    </source>
</evidence>
<dbReference type="InterPro" id="IPR029062">
    <property type="entry name" value="Class_I_gatase-like"/>
</dbReference>
<keyword evidence="11" id="KW-0121">Carboxypeptidase</keyword>
<evidence type="ECO:0000256" key="7">
    <source>
        <dbReference type="ARBA" id="ARBA00022801"/>
    </source>
</evidence>
<reference evidence="11" key="1">
    <citation type="submission" date="2021-03" db="EMBL/GenBank/DDBJ databases">
        <authorList>
            <person name="Wang G."/>
        </authorList>
    </citation>
    <scope>NUCLEOTIDE SEQUENCE</scope>
    <source>
        <strain evidence="11">KCTC 12899</strain>
    </source>
</reference>
<dbReference type="RefSeq" id="WP_207863494.1">
    <property type="nucleotide sequence ID" value="NZ_JAFREP010000058.1"/>
</dbReference>
<comment type="similarity">
    <text evidence="3">Belongs to the peptidase S51 family.</text>
</comment>
<comment type="caution">
    <text evidence="11">The sequence shown here is derived from an EMBL/GenBank/DDBJ whole genome shotgun (WGS) entry which is preliminary data.</text>
</comment>
<dbReference type="GO" id="GO:0004180">
    <property type="term" value="F:carboxypeptidase activity"/>
    <property type="evidence" value="ECO:0007669"/>
    <property type="project" value="UniProtKB-KW"/>
</dbReference>
<feature type="active site" description="Charge relay system" evidence="9">
    <location>
        <position position="149"/>
    </location>
</feature>
<feature type="chain" id="PRO_5035169096" description="Cyanophycinase" evidence="10">
    <location>
        <begin position="23"/>
        <end position="285"/>
    </location>
</feature>
<evidence type="ECO:0000256" key="10">
    <source>
        <dbReference type="SAM" id="SignalP"/>
    </source>
</evidence>
<dbReference type="CDD" id="cd03145">
    <property type="entry name" value="GAT1_cyanophycinase"/>
    <property type="match status" value="1"/>
</dbReference>
<keyword evidence="7 11" id="KW-0378">Hydrolase</keyword>
<protein>
    <recommendedName>
        <fullName evidence="5">Cyanophycinase</fullName>
        <ecNumber evidence="4">3.4.15.6</ecNumber>
    </recommendedName>
</protein>
<dbReference type="Pfam" id="PF03575">
    <property type="entry name" value="Peptidase_S51"/>
    <property type="match status" value="1"/>
</dbReference>
<sequence>MRLRFNLSFLFALLMLPGPGLQAGDRPGDLVLIGGGSRPAVIMEKFIDVAGGRDALILIVPTASSLPDTGDFYIDVFKKDYDCKRVRALTLATREDADSQKTARLVARAGGIFFAGGDQRRILDVLENTLVGEAITEAWQSGTAIAGTSAGTACMSTPMLTGDGDFDVLRADNIVTRNGLGLVPGVILDQHFVARQRQNRLLSLVLENPHLIGVGIDEATAVWFRPDGTWKVLGNGWVQIYDARSARLNRISDRDGDLLGGRQIQMHVLLPGDTFSPNINTCKKD</sequence>
<feature type="active site" description="Charge relay system" evidence="9">
    <location>
        <position position="191"/>
    </location>
</feature>
<dbReference type="Proteomes" id="UP000664417">
    <property type="component" value="Unassembled WGS sequence"/>
</dbReference>
<keyword evidence="6" id="KW-0645">Protease</keyword>
<evidence type="ECO:0000256" key="3">
    <source>
        <dbReference type="ARBA" id="ARBA00006534"/>
    </source>
</evidence>